<keyword evidence="3 6" id="KW-1133">Transmembrane helix</keyword>
<evidence type="ECO:0000313" key="7">
    <source>
        <dbReference type="EMBL" id="KAJ6250016.1"/>
    </source>
</evidence>
<name>A0ABQ8YZP1_9EUKA</name>
<accession>A0ABQ8YZP1</accession>
<dbReference type="Proteomes" id="UP001150062">
    <property type="component" value="Unassembled WGS sequence"/>
</dbReference>
<comment type="subcellular location">
    <subcellularLocation>
        <location evidence="1">Membrane</location>
        <topology evidence="1">Multi-pass membrane protein</topology>
    </subcellularLocation>
</comment>
<dbReference type="EMBL" id="JAOAOG010000090">
    <property type="protein sequence ID" value="KAJ6250016.1"/>
    <property type="molecule type" value="Genomic_DNA"/>
</dbReference>
<evidence type="ECO:0000256" key="2">
    <source>
        <dbReference type="ARBA" id="ARBA00022692"/>
    </source>
</evidence>
<reference evidence="7" key="1">
    <citation type="submission" date="2022-08" db="EMBL/GenBank/DDBJ databases">
        <title>Novel sulfate-reducing endosymbionts in the free-living metamonad Anaeramoeba.</title>
        <authorList>
            <person name="Jerlstrom-Hultqvist J."/>
            <person name="Cepicka I."/>
            <person name="Gallot-Lavallee L."/>
            <person name="Salas-Leiva D."/>
            <person name="Curtis B.A."/>
            <person name="Zahonova K."/>
            <person name="Pipaliya S."/>
            <person name="Dacks J."/>
            <person name="Roger A.J."/>
        </authorList>
    </citation>
    <scope>NUCLEOTIDE SEQUENCE</scope>
    <source>
        <strain evidence="7">Schooner1</strain>
    </source>
</reference>
<evidence type="ECO:0000256" key="1">
    <source>
        <dbReference type="ARBA" id="ARBA00004141"/>
    </source>
</evidence>
<feature type="transmembrane region" description="Helical" evidence="6">
    <location>
        <begin position="184"/>
        <end position="208"/>
    </location>
</feature>
<gene>
    <name evidence="7" type="ORF">M0813_16702</name>
</gene>
<dbReference type="PANTHER" id="PTHR10687:SF2">
    <property type="entry name" value="SECRETORY CARRIER-ASSOCIATED MEMBRANE PROTEIN"/>
    <property type="match status" value="1"/>
</dbReference>
<protein>
    <submittedName>
        <fullName evidence="7">Secretory carrier-associated membrane protein</fullName>
    </submittedName>
</protein>
<dbReference type="InterPro" id="IPR007273">
    <property type="entry name" value="SCAMP"/>
</dbReference>
<dbReference type="PANTHER" id="PTHR10687">
    <property type="entry name" value="SECRETORY CARRIER-ASSOCIATED MEMBRANE PROTEIN SCAMP"/>
    <property type="match status" value="1"/>
</dbReference>
<feature type="compositionally biased region" description="Low complexity" evidence="5">
    <location>
        <begin position="1"/>
        <end position="13"/>
    </location>
</feature>
<evidence type="ECO:0000256" key="5">
    <source>
        <dbReference type="SAM" id="MobiDB-lite"/>
    </source>
</evidence>
<comment type="caution">
    <text evidence="7">The sequence shown here is derived from an EMBL/GenBank/DDBJ whole genome shotgun (WGS) entry which is preliminary data.</text>
</comment>
<evidence type="ECO:0000256" key="4">
    <source>
        <dbReference type="ARBA" id="ARBA00023136"/>
    </source>
</evidence>
<feature type="region of interest" description="Disordered" evidence="5">
    <location>
        <begin position="1"/>
        <end position="74"/>
    </location>
</feature>
<evidence type="ECO:0000256" key="6">
    <source>
        <dbReference type="SAM" id="Phobius"/>
    </source>
</evidence>
<keyword evidence="2 6" id="KW-0812">Transmembrane</keyword>
<evidence type="ECO:0000256" key="3">
    <source>
        <dbReference type="ARBA" id="ARBA00022989"/>
    </source>
</evidence>
<dbReference type="Pfam" id="PF04144">
    <property type="entry name" value="SCAMP"/>
    <property type="match status" value="2"/>
</dbReference>
<keyword evidence="8" id="KW-1185">Reference proteome</keyword>
<keyword evidence="4 6" id="KW-0472">Membrane</keyword>
<feature type="compositionally biased region" description="Basic and acidic residues" evidence="5">
    <location>
        <begin position="24"/>
        <end position="34"/>
    </location>
</feature>
<feature type="compositionally biased region" description="Basic and acidic residues" evidence="5">
    <location>
        <begin position="61"/>
        <end position="74"/>
    </location>
</feature>
<feature type="transmembrane region" description="Helical" evidence="6">
    <location>
        <begin position="138"/>
        <end position="161"/>
    </location>
</feature>
<evidence type="ECO:0000313" key="8">
    <source>
        <dbReference type="Proteomes" id="UP001150062"/>
    </source>
</evidence>
<sequence length="240" mass="27575">MSSSSSSDTSSSSGEGAINPFDDSSIKKAQKTELDNNEEFGMTTNNPFETEGTGGFQEPKFIQERNPNGEKSYEERLRDVQRLEAELDIREREIKNREINLGEDYDRTPNWPRCKPFLFHDISQDIPVNAHGFMRMAYFNWMFATSCLIWNAFCLISKLFVKEVEGTGAAGLINLIDIYDQNKVVGIFCIINFCMWICCVLLYVWVIIRVNKYYKSSGFTTEQAKGEARTEVRKQAQDFI</sequence>
<proteinExistence type="predicted"/>
<organism evidence="7 8">
    <name type="scientific">Anaeramoeba flamelloides</name>
    <dbReference type="NCBI Taxonomy" id="1746091"/>
    <lineage>
        <taxon>Eukaryota</taxon>
        <taxon>Metamonada</taxon>
        <taxon>Anaeramoebidae</taxon>
        <taxon>Anaeramoeba</taxon>
    </lineage>
</organism>